<dbReference type="RefSeq" id="WP_111612612.1">
    <property type="nucleotide sequence ID" value="NZ_QLLK01000010.1"/>
</dbReference>
<keyword evidence="2" id="KW-1185">Reference proteome</keyword>
<dbReference type="EMBL" id="QLLK01000010">
    <property type="protein sequence ID" value="RAI86724.1"/>
    <property type="molecule type" value="Genomic_DNA"/>
</dbReference>
<evidence type="ECO:0000313" key="2">
    <source>
        <dbReference type="Proteomes" id="UP000249610"/>
    </source>
</evidence>
<name>A0A327P6L1_9BACT</name>
<protein>
    <submittedName>
        <fullName evidence="1">Uncharacterized protein</fullName>
    </submittedName>
</protein>
<sequence length="190" mass="22327">MGNSNELTHQQKKERLLELIDLTGFTFLGFEVFLKYKSEGKYMSAIKSGNKIVSKFLPKKIEDAFGFEEGTFFDLTKEFDQEKIQGPIKKFLKNHSKADISKYLATEKEHVMVIKRLIKEDFFNTKRTSQEILQKFEELGYFYTSNDLSYKLVNLAKVKMLQVEKSIKTLKSGEEGDRPINHYWVKKERE</sequence>
<accession>A0A327P6L1</accession>
<dbReference type="OrthoDB" id="825051at2"/>
<proteinExistence type="predicted"/>
<gene>
    <name evidence="1" type="ORF">LV83_03280</name>
</gene>
<dbReference type="Proteomes" id="UP000249610">
    <property type="component" value="Unassembled WGS sequence"/>
</dbReference>
<comment type="caution">
    <text evidence="1">The sequence shown here is derived from an EMBL/GenBank/DDBJ whole genome shotgun (WGS) entry which is preliminary data.</text>
</comment>
<reference evidence="1 2" key="1">
    <citation type="submission" date="2018-06" db="EMBL/GenBank/DDBJ databases">
        <title>Genomic Encyclopedia of Archaeal and Bacterial Type Strains, Phase II (KMG-II): from individual species to whole genera.</title>
        <authorList>
            <person name="Goeker M."/>
        </authorList>
    </citation>
    <scope>NUCLEOTIDE SEQUENCE [LARGE SCALE GENOMIC DNA]</scope>
    <source>
        <strain evidence="1 2">DSM 23446</strain>
    </source>
</reference>
<evidence type="ECO:0000313" key="1">
    <source>
        <dbReference type="EMBL" id="RAI86724.1"/>
    </source>
</evidence>
<dbReference type="AlphaFoldDB" id="A0A327P6L1"/>
<organism evidence="1 2">
    <name type="scientific">Algoriphagus yeomjeoni</name>
    <dbReference type="NCBI Taxonomy" id="291403"/>
    <lineage>
        <taxon>Bacteria</taxon>
        <taxon>Pseudomonadati</taxon>
        <taxon>Bacteroidota</taxon>
        <taxon>Cytophagia</taxon>
        <taxon>Cytophagales</taxon>
        <taxon>Cyclobacteriaceae</taxon>
        <taxon>Algoriphagus</taxon>
    </lineage>
</organism>